<protein>
    <submittedName>
        <fullName evidence="1">Metal-dependent hydrolase</fullName>
    </submittedName>
</protein>
<organism evidence="1 2">
    <name type="scientific">Mycolicibacterium holsaticum</name>
    <dbReference type="NCBI Taxonomy" id="152142"/>
    <lineage>
        <taxon>Bacteria</taxon>
        <taxon>Bacillati</taxon>
        <taxon>Actinomycetota</taxon>
        <taxon>Actinomycetes</taxon>
        <taxon>Mycobacteriales</taxon>
        <taxon>Mycobacteriaceae</taxon>
        <taxon>Mycolicibacterium</taxon>
    </lineage>
</organism>
<dbReference type="GO" id="GO:0016787">
    <property type="term" value="F:hydrolase activity"/>
    <property type="evidence" value="ECO:0007669"/>
    <property type="project" value="UniProtKB-KW"/>
</dbReference>
<dbReference type="PANTHER" id="PTHR39456">
    <property type="entry name" value="METAL-DEPENDENT HYDROLASE"/>
    <property type="match status" value="1"/>
</dbReference>
<evidence type="ECO:0000313" key="1">
    <source>
        <dbReference type="EMBL" id="ODQ86603.1"/>
    </source>
</evidence>
<proteinExistence type="predicted"/>
<dbReference type="InterPro" id="IPR016516">
    <property type="entry name" value="UCP07580"/>
</dbReference>
<dbReference type="EMBL" id="MIGZ01000140">
    <property type="protein sequence ID" value="ODQ86603.1"/>
    <property type="molecule type" value="Genomic_DNA"/>
</dbReference>
<accession>A0A1E3R9R0</accession>
<dbReference type="OrthoDB" id="4760165at2"/>
<dbReference type="PANTHER" id="PTHR39456:SF1">
    <property type="entry name" value="METAL-DEPENDENT HYDROLASE"/>
    <property type="match status" value="1"/>
</dbReference>
<gene>
    <name evidence="1" type="ORF">BHQ17_20310</name>
</gene>
<sequence>MAGIPVLRPRRFDREFDPGPVQIQARKVHFDVNGIPLHWIPGHPVASNVVSLLNVVLPAAERWFVDTFNEALPLVSDPHLADDMRGFIGQEATHADVHEQVLHEYMVVNGIDPKPILDQIEYVFEKMLAPSASADPKRRLNHLCDRLWLIAAIEHYTAVMGDFALNCAWDDHDADPTMVDLFRWHGSEEVEHRNVAHDVAVYFHDSYLDRIRAMSTAVVMIFLFFQRAAWYLVRNDPNVDMGWWKFNLLRMRDSKLALLPKYRKLFGSNTLMYFRPGFSPEEMGSTAQAVAYLASSPAARAAHI</sequence>
<keyword evidence="2" id="KW-1185">Reference proteome</keyword>
<keyword evidence="1" id="KW-0378">Hydrolase</keyword>
<name>A0A1E3R9R0_9MYCO</name>
<reference evidence="2" key="1">
    <citation type="submission" date="2016-09" db="EMBL/GenBank/DDBJ databases">
        <authorList>
            <person name="Greninger A.L."/>
            <person name="Jerome K.R."/>
            <person name="Mcnair B."/>
            <person name="Wallis C."/>
            <person name="Fang F."/>
        </authorList>
    </citation>
    <scope>NUCLEOTIDE SEQUENCE [LARGE SCALE GENOMIC DNA]</scope>
    <source>
        <strain evidence="2">M7</strain>
    </source>
</reference>
<dbReference type="Proteomes" id="UP000094243">
    <property type="component" value="Unassembled WGS sequence"/>
</dbReference>
<dbReference type="RefSeq" id="WP_069406915.1">
    <property type="nucleotide sequence ID" value="NZ_JBHRZJ010000009.1"/>
</dbReference>
<dbReference type="Pfam" id="PF10118">
    <property type="entry name" value="Metal_hydrol"/>
    <property type="match status" value="1"/>
</dbReference>
<evidence type="ECO:0000313" key="2">
    <source>
        <dbReference type="Proteomes" id="UP000094243"/>
    </source>
</evidence>
<dbReference type="PIRSF" id="PIRSF007580">
    <property type="entry name" value="UCP07580"/>
    <property type="match status" value="1"/>
</dbReference>
<dbReference type="AlphaFoldDB" id="A0A1E3R9R0"/>
<comment type="caution">
    <text evidence="1">The sequence shown here is derived from an EMBL/GenBank/DDBJ whole genome shotgun (WGS) entry which is preliminary data.</text>
</comment>